<accession>A0A0N5BCX3</accession>
<dbReference type="InterPro" id="IPR011545">
    <property type="entry name" value="DEAD/DEAH_box_helicase_dom"/>
</dbReference>
<keyword evidence="2" id="KW-0378">Hydrolase</keyword>
<name>A0A0N5BCX3_STREA</name>
<evidence type="ECO:0000256" key="1">
    <source>
        <dbReference type="ARBA" id="ARBA00022741"/>
    </source>
</evidence>
<dbReference type="PANTHER" id="PTHR47960">
    <property type="entry name" value="DEAD-BOX ATP-DEPENDENT RNA HELICASE 50"/>
    <property type="match status" value="1"/>
</dbReference>
<dbReference type="Pfam" id="PF00270">
    <property type="entry name" value="DEAD"/>
    <property type="match status" value="1"/>
</dbReference>
<evidence type="ECO:0000256" key="4">
    <source>
        <dbReference type="ARBA" id="ARBA00022840"/>
    </source>
</evidence>
<protein>
    <submittedName>
        <fullName evidence="7">Helicase ATP-binding domain-containing protein</fullName>
    </submittedName>
</protein>
<dbReference type="AlphaFoldDB" id="A0A0N5BCX3"/>
<keyword evidence="6" id="KW-1185">Reference proteome</keyword>
<keyword evidence="4" id="KW-0067">ATP-binding</keyword>
<dbReference type="GO" id="GO:0003676">
    <property type="term" value="F:nucleic acid binding"/>
    <property type="evidence" value="ECO:0007669"/>
    <property type="project" value="InterPro"/>
</dbReference>
<dbReference type="GO" id="GO:0016787">
    <property type="term" value="F:hydrolase activity"/>
    <property type="evidence" value="ECO:0007669"/>
    <property type="project" value="UniProtKB-KW"/>
</dbReference>
<dbReference type="STRING" id="174720.A0A0N5BCX3"/>
<keyword evidence="1" id="KW-0547">Nucleotide-binding</keyword>
<dbReference type="WBParaSite" id="SPAL_0000386700.1">
    <property type="protein sequence ID" value="SPAL_0000386700.1"/>
    <property type="gene ID" value="SPAL_0000386700"/>
</dbReference>
<reference evidence="7" key="1">
    <citation type="submission" date="2017-02" db="UniProtKB">
        <authorList>
            <consortium name="WormBaseParasite"/>
        </authorList>
    </citation>
    <scope>IDENTIFICATION</scope>
</reference>
<dbReference type="Gene3D" id="3.40.50.300">
    <property type="entry name" value="P-loop containing nucleotide triphosphate hydrolases"/>
    <property type="match status" value="1"/>
</dbReference>
<feature type="domain" description="Helicase ATP-binding" evidence="5">
    <location>
        <begin position="1"/>
        <end position="148"/>
    </location>
</feature>
<keyword evidence="3" id="KW-0347">Helicase</keyword>
<evidence type="ECO:0000313" key="7">
    <source>
        <dbReference type="WBParaSite" id="SPAL_0000386700.1"/>
    </source>
</evidence>
<dbReference type="GO" id="GO:0005524">
    <property type="term" value="F:ATP binding"/>
    <property type="evidence" value="ECO:0007669"/>
    <property type="project" value="UniProtKB-KW"/>
</dbReference>
<dbReference type="InterPro" id="IPR027417">
    <property type="entry name" value="P-loop_NTPase"/>
</dbReference>
<organism evidence="6 7">
    <name type="scientific">Strongyloides papillosus</name>
    <name type="common">Intestinal threadworm</name>
    <dbReference type="NCBI Taxonomy" id="174720"/>
    <lineage>
        <taxon>Eukaryota</taxon>
        <taxon>Metazoa</taxon>
        <taxon>Ecdysozoa</taxon>
        <taxon>Nematoda</taxon>
        <taxon>Chromadorea</taxon>
        <taxon>Rhabditida</taxon>
        <taxon>Tylenchina</taxon>
        <taxon>Panagrolaimomorpha</taxon>
        <taxon>Strongyloidoidea</taxon>
        <taxon>Strongyloididae</taxon>
        <taxon>Strongyloides</taxon>
    </lineage>
</organism>
<proteinExistence type="predicted"/>
<dbReference type="PROSITE" id="PS51192">
    <property type="entry name" value="HELICASE_ATP_BIND_1"/>
    <property type="match status" value="1"/>
</dbReference>
<evidence type="ECO:0000313" key="6">
    <source>
        <dbReference type="Proteomes" id="UP000046392"/>
    </source>
</evidence>
<sequence>MDIAKRTSFGAIIVSTRELVSHIDEQATKLCNGSKYICFKLYGEINSATLREDIDKGADIFVTTPERFYEVIDKGYLKIDNLRYAIFEEFDRLLSDLDIEKTIDILNQIRSFSLNSRKNLIICKELSTELQKNFERIRRKNLFITRNNKKNVFGRNILHTIV</sequence>
<dbReference type="Proteomes" id="UP000046392">
    <property type="component" value="Unplaced"/>
</dbReference>
<dbReference type="SUPFAM" id="SSF52540">
    <property type="entry name" value="P-loop containing nucleoside triphosphate hydrolases"/>
    <property type="match status" value="1"/>
</dbReference>
<dbReference type="InterPro" id="IPR014001">
    <property type="entry name" value="Helicase_ATP-bd"/>
</dbReference>
<evidence type="ECO:0000256" key="2">
    <source>
        <dbReference type="ARBA" id="ARBA00022801"/>
    </source>
</evidence>
<evidence type="ECO:0000259" key="5">
    <source>
        <dbReference type="PROSITE" id="PS51192"/>
    </source>
</evidence>
<evidence type="ECO:0000256" key="3">
    <source>
        <dbReference type="ARBA" id="ARBA00022806"/>
    </source>
</evidence>
<dbReference type="GO" id="GO:0004386">
    <property type="term" value="F:helicase activity"/>
    <property type="evidence" value="ECO:0007669"/>
    <property type="project" value="UniProtKB-KW"/>
</dbReference>